<evidence type="ECO:0000313" key="3">
    <source>
        <dbReference type="EMBL" id="CAD2113829.1"/>
    </source>
</evidence>
<keyword evidence="2" id="KW-0732">Signal</keyword>
<dbReference type="VEuPathDB" id="PlasmoDB:PVLDE_1403720"/>
<evidence type="ECO:0000313" key="4">
    <source>
        <dbReference type="Proteomes" id="UP000515697"/>
    </source>
</evidence>
<protein>
    <recommendedName>
        <fullName evidence="5">Fam-a protein</fullName>
    </recommendedName>
</protein>
<dbReference type="AlphaFoldDB" id="A0A6V7TF75"/>
<organism evidence="3 4">
    <name type="scientific">Plasmodium vinckei</name>
    <dbReference type="NCBI Taxonomy" id="5860"/>
    <lineage>
        <taxon>Eukaryota</taxon>
        <taxon>Sar</taxon>
        <taxon>Alveolata</taxon>
        <taxon>Apicomplexa</taxon>
        <taxon>Aconoidasida</taxon>
        <taxon>Haemosporida</taxon>
        <taxon>Plasmodiidae</taxon>
        <taxon>Plasmodium</taxon>
        <taxon>Plasmodium (Vinckeia)</taxon>
    </lineage>
</organism>
<keyword evidence="1" id="KW-0175">Coiled coil</keyword>
<dbReference type="VEuPathDB" id="PlasmoDB:PVPCR_1403940"/>
<sequence length="263" mass="30490">MNKSIIVFLALSLYVTTLLGAQRERDINNHFTNETDVDPQIVIAVNKPPIMNNFNTYENNEDQMNEEKAKAENFIRAAKEFLHIIEENKNELLGYNIAKELGLEIKTEIMNGNDENVLNLLLNNKNYGLQNTKPGVAPVIVMLPQPLSNEELLYYNNYNIFKKNVKNTNNLLLKVSYLEKLAKIKSINKNEAIDELEQTEETIERCLSRKQAIEDKLEEILHADYQMNNKNIKRLKGERDFLNIKINVLTKDQEITSCELIKY</sequence>
<feature type="coiled-coil region" evidence="1">
    <location>
        <begin position="189"/>
        <end position="252"/>
    </location>
</feature>
<dbReference type="EMBL" id="LR865435">
    <property type="protein sequence ID" value="CAD2113829.1"/>
    <property type="molecule type" value="Genomic_DNA"/>
</dbReference>
<dbReference type="VEuPathDB" id="PlasmoDB:PVVCY_1403830"/>
<feature type="signal peptide" evidence="2">
    <location>
        <begin position="1"/>
        <end position="20"/>
    </location>
</feature>
<reference evidence="3 4" key="1">
    <citation type="submission" date="2020-08" db="EMBL/GenBank/DDBJ databases">
        <authorList>
            <person name="Ramaprasad A."/>
        </authorList>
    </citation>
    <scope>NUCLEOTIDE SEQUENCE [LARGE SCALE GENOMIC DNA]</scope>
</reference>
<evidence type="ECO:0000256" key="1">
    <source>
        <dbReference type="SAM" id="Coils"/>
    </source>
</evidence>
<accession>A0A6V7TF75</accession>
<dbReference type="Proteomes" id="UP000515697">
    <property type="component" value="Chromosome PVSEL_14"/>
</dbReference>
<evidence type="ECO:0000256" key="2">
    <source>
        <dbReference type="SAM" id="SignalP"/>
    </source>
</evidence>
<name>A0A6V7TF75_PLAVN</name>
<dbReference type="VEuPathDB" id="PlasmoDB:PVBDA_1403880"/>
<dbReference type="VEuPathDB" id="PlasmoDB:PVSEL_1403940"/>
<evidence type="ECO:0008006" key="5">
    <source>
        <dbReference type="Google" id="ProtNLM"/>
    </source>
</evidence>
<feature type="chain" id="PRO_5028076484" description="Fam-a protein" evidence="2">
    <location>
        <begin position="21"/>
        <end position="263"/>
    </location>
</feature>
<gene>
    <name evidence="3" type="ORF">PVSEL_1403940</name>
</gene>
<proteinExistence type="predicted"/>